<evidence type="ECO:0000313" key="2">
    <source>
        <dbReference type="Proteomes" id="UP000292235"/>
    </source>
</evidence>
<reference evidence="1 2" key="1">
    <citation type="submission" date="2019-02" db="EMBL/GenBank/DDBJ databases">
        <authorList>
            <person name="Khodamoradi S."/>
            <person name="Hahnke R.L."/>
            <person name="Kaempfer P."/>
            <person name="Schumann P."/>
            <person name="Rohde M."/>
            <person name="Steinert M."/>
            <person name="Luzhetskyy A."/>
            <person name="Wink J."/>
            <person name="Ruckert C."/>
        </authorList>
    </citation>
    <scope>NUCLEOTIDE SEQUENCE [LARGE SCALE GENOMIC DNA]</scope>
    <source>
        <strain evidence="1 2">M2</strain>
    </source>
</reference>
<gene>
    <name evidence="1" type="ORF">EKD16_08335</name>
</gene>
<dbReference type="Proteomes" id="UP000292235">
    <property type="component" value="Chromosome"/>
</dbReference>
<organism evidence="1 2">
    <name type="scientific">Streptomonospora litoralis</name>
    <dbReference type="NCBI Taxonomy" id="2498135"/>
    <lineage>
        <taxon>Bacteria</taxon>
        <taxon>Bacillati</taxon>
        <taxon>Actinomycetota</taxon>
        <taxon>Actinomycetes</taxon>
        <taxon>Streptosporangiales</taxon>
        <taxon>Nocardiopsidaceae</taxon>
        <taxon>Streptomonospora</taxon>
    </lineage>
</organism>
<dbReference type="KEGG" id="strr:EKD16_08335"/>
<evidence type="ECO:0000313" key="1">
    <source>
        <dbReference type="EMBL" id="QBI53461.1"/>
    </source>
</evidence>
<keyword evidence="2" id="KW-1185">Reference proteome</keyword>
<dbReference type="RefSeq" id="WP_131097826.1">
    <property type="nucleotide sequence ID" value="NZ_CP036455.1"/>
</dbReference>
<name>A0A4P6Q2J7_9ACTN</name>
<accession>A0A4P6Q2J7</accession>
<dbReference type="AlphaFoldDB" id="A0A4P6Q2J7"/>
<dbReference type="EMBL" id="CP036455">
    <property type="protein sequence ID" value="QBI53461.1"/>
    <property type="molecule type" value="Genomic_DNA"/>
</dbReference>
<protein>
    <submittedName>
        <fullName evidence="1">Uncharacterized protein</fullName>
    </submittedName>
</protein>
<proteinExistence type="predicted"/>
<sequence>MPDSIASPDWRALVLAHLTSTDPITGDLDAVDNTDGWRLAYATLMASRGRADPPELLADIAQRVNAIEKELASNHKTFVQLNEITSDNMRDLRQRLARIEQAATTDGSAGR</sequence>